<dbReference type="OrthoDB" id="7478819at2"/>
<evidence type="ECO:0000313" key="2">
    <source>
        <dbReference type="EMBL" id="SOC35830.1"/>
    </source>
</evidence>
<feature type="chain" id="PRO_5012448124" description="DUF4148 domain-containing protein" evidence="1">
    <location>
        <begin position="33"/>
        <end position="93"/>
    </location>
</feature>
<evidence type="ECO:0000313" key="3">
    <source>
        <dbReference type="Proteomes" id="UP000219167"/>
    </source>
</evidence>
<keyword evidence="3" id="KW-1185">Reference proteome</keyword>
<evidence type="ECO:0000256" key="1">
    <source>
        <dbReference type="SAM" id="SignalP"/>
    </source>
</evidence>
<feature type="signal peptide" evidence="1">
    <location>
        <begin position="1"/>
        <end position="32"/>
    </location>
</feature>
<reference evidence="2 3" key="1">
    <citation type="submission" date="2017-08" db="EMBL/GenBank/DDBJ databases">
        <authorList>
            <person name="de Groot N.N."/>
        </authorList>
    </citation>
    <scope>NUCLEOTIDE SEQUENCE [LARGE SCALE GENOMIC DNA]</scope>
    <source>
        <strain evidence="2 3">JC85</strain>
    </source>
</reference>
<dbReference type="EMBL" id="OBQD01000002">
    <property type="protein sequence ID" value="SOC35830.1"/>
    <property type="molecule type" value="Genomic_DNA"/>
</dbReference>
<sequence length="93" mass="9912">MNEKKRPMRMGRMAVGAAVAAGLHVAPLASEAAGAASAPAMAPARDPNIAVQEEFDLARQSGTAEAFDLFIRRHPKHPLAEVAREELRRLGGK</sequence>
<keyword evidence="1" id="KW-0732">Signal</keyword>
<proteinExistence type="predicted"/>
<dbReference type="AlphaFoldDB" id="A0A285U1J5"/>
<name>A0A285U1J5_9HYPH</name>
<dbReference type="RefSeq" id="WP_097136296.1">
    <property type="nucleotide sequence ID" value="NZ_OBQD01000002.1"/>
</dbReference>
<gene>
    <name evidence="2" type="ORF">SAMN05892877_102166</name>
</gene>
<evidence type="ECO:0008006" key="4">
    <source>
        <dbReference type="Google" id="ProtNLM"/>
    </source>
</evidence>
<dbReference type="Proteomes" id="UP000219167">
    <property type="component" value="Unassembled WGS sequence"/>
</dbReference>
<organism evidence="2 3">
    <name type="scientific">Rhizobium subbaraonis</name>
    <dbReference type="NCBI Taxonomy" id="908946"/>
    <lineage>
        <taxon>Bacteria</taxon>
        <taxon>Pseudomonadati</taxon>
        <taxon>Pseudomonadota</taxon>
        <taxon>Alphaproteobacteria</taxon>
        <taxon>Hyphomicrobiales</taxon>
        <taxon>Rhizobiaceae</taxon>
        <taxon>Rhizobium/Agrobacterium group</taxon>
        <taxon>Rhizobium</taxon>
    </lineage>
</organism>
<protein>
    <recommendedName>
        <fullName evidence="4">DUF4148 domain-containing protein</fullName>
    </recommendedName>
</protein>
<accession>A0A285U1J5</accession>